<comment type="similarity">
    <text evidence="1 4">Belongs to the yippee family.</text>
</comment>
<dbReference type="PROSITE" id="PS51792">
    <property type="entry name" value="YIPPEE"/>
    <property type="match status" value="1"/>
</dbReference>
<keyword evidence="2" id="KW-0479">Metal-binding</keyword>
<feature type="domain" description="Yippee" evidence="5">
    <location>
        <begin position="13"/>
        <end position="110"/>
    </location>
</feature>
<dbReference type="AlphaFoldDB" id="A0A2R6XAP0"/>
<accession>A0A2R6XAP0</accession>
<dbReference type="Proteomes" id="UP000244005">
    <property type="component" value="Unassembled WGS sequence"/>
</dbReference>
<dbReference type="InterPro" id="IPR034751">
    <property type="entry name" value="Yippee"/>
</dbReference>
<proteinExistence type="inferred from homology"/>
<sequence length="119" mass="14130">MGQMFKEYLTGPRIYCCRNCRAHSADHEQIYSKTFKGRYGRAYLFNHVVNVCLGPREDRLLNTGLHTVADIYCNNCHQVLGWKYEQAMEKKEKYKEGCDDFERIAFVRWLVRTGVLRRN</sequence>
<dbReference type="InterPro" id="IPR039058">
    <property type="entry name" value="Yippee_fam"/>
</dbReference>
<keyword evidence="7" id="KW-1185">Reference proteome</keyword>
<evidence type="ECO:0000256" key="2">
    <source>
        <dbReference type="ARBA" id="ARBA00022723"/>
    </source>
</evidence>
<name>A0A2R6XAP0_MARPO</name>
<dbReference type="InterPro" id="IPR004910">
    <property type="entry name" value="Yippee/Mis18/Cereblon"/>
</dbReference>
<evidence type="ECO:0000313" key="7">
    <source>
        <dbReference type="Proteomes" id="UP000244005"/>
    </source>
</evidence>
<evidence type="ECO:0000313" key="6">
    <source>
        <dbReference type="EMBL" id="PTQ43164.1"/>
    </source>
</evidence>
<dbReference type="GO" id="GO:0046872">
    <property type="term" value="F:metal ion binding"/>
    <property type="evidence" value="ECO:0007669"/>
    <property type="project" value="UniProtKB-KW"/>
</dbReference>
<evidence type="ECO:0000259" key="5">
    <source>
        <dbReference type="PROSITE" id="PS51792"/>
    </source>
</evidence>
<dbReference type="OrthoDB" id="6407410at2759"/>
<evidence type="ECO:0000256" key="1">
    <source>
        <dbReference type="ARBA" id="ARBA00005613"/>
    </source>
</evidence>
<dbReference type="Pfam" id="PF03226">
    <property type="entry name" value="Yippee-Mis18"/>
    <property type="match status" value="1"/>
</dbReference>
<gene>
    <name evidence="6" type="ORF">MARPO_0026s0047</name>
</gene>
<reference evidence="7" key="1">
    <citation type="journal article" date="2017" name="Cell">
        <title>Insights into land plant evolution garnered from the Marchantia polymorpha genome.</title>
        <authorList>
            <person name="Bowman J.L."/>
            <person name="Kohchi T."/>
            <person name="Yamato K.T."/>
            <person name="Jenkins J."/>
            <person name="Shu S."/>
            <person name="Ishizaki K."/>
            <person name="Yamaoka S."/>
            <person name="Nishihama R."/>
            <person name="Nakamura Y."/>
            <person name="Berger F."/>
            <person name="Adam C."/>
            <person name="Aki S.S."/>
            <person name="Althoff F."/>
            <person name="Araki T."/>
            <person name="Arteaga-Vazquez M.A."/>
            <person name="Balasubrmanian S."/>
            <person name="Barry K."/>
            <person name="Bauer D."/>
            <person name="Boehm C.R."/>
            <person name="Briginshaw L."/>
            <person name="Caballero-Perez J."/>
            <person name="Catarino B."/>
            <person name="Chen F."/>
            <person name="Chiyoda S."/>
            <person name="Chovatia M."/>
            <person name="Davies K.M."/>
            <person name="Delmans M."/>
            <person name="Demura T."/>
            <person name="Dierschke T."/>
            <person name="Dolan L."/>
            <person name="Dorantes-Acosta A.E."/>
            <person name="Eklund D.M."/>
            <person name="Florent S.N."/>
            <person name="Flores-Sandoval E."/>
            <person name="Fujiyama A."/>
            <person name="Fukuzawa H."/>
            <person name="Galik B."/>
            <person name="Grimanelli D."/>
            <person name="Grimwood J."/>
            <person name="Grossniklaus U."/>
            <person name="Hamada T."/>
            <person name="Haseloff J."/>
            <person name="Hetherington A.J."/>
            <person name="Higo A."/>
            <person name="Hirakawa Y."/>
            <person name="Hundley H.N."/>
            <person name="Ikeda Y."/>
            <person name="Inoue K."/>
            <person name="Inoue S.I."/>
            <person name="Ishida S."/>
            <person name="Jia Q."/>
            <person name="Kakita M."/>
            <person name="Kanazawa T."/>
            <person name="Kawai Y."/>
            <person name="Kawashima T."/>
            <person name="Kennedy M."/>
            <person name="Kinose K."/>
            <person name="Kinoshita T."/>
            <person name="Kohara Y."/>
            <person name="Koide E."/>
            <person name="Komatsu K."/>
            <person name="Kopischke S."/>
            <person name="Kubo M."/>
            <person name="Kyozuka J."/>
            <person name="Lagercrantz U."/>
            <person name="Lin S.S."/>
            <person name="Lindquist E."/>
            <person name="Lipzen A.M."/>
            <person name="Lu C.W."/>
            <person name="De Luna E."/>
            <person name="Martienssen R.A."/>
            <person name="Minamino N."/>
            <person name="Mizutani M."/>
            <person name="Mizutani M."/>
            <person name="Mochizuki N."/>
            <person name="Monte I."/>
            <person name="Mosher R."/>
            <person name="Nagasaki H."/>
            <person name="Nakagami H."/>
            <person name="Naramoto S."/>
            <person name="Nishitani K."/>
            <person name="Ohtani M."/>
            <person name="Okamoto T."/>
            <person name="Okumura M."/>
            <person name="Phillips J."/>
            <person name="Pollak B."/>
            <person name="Reinders A."/>
            <person name="Rovekamp M."/>
            <person name="Sano R."/>
            <person name="Sawa S."/>
            <person name="Schmid M.W."/>
            <person name="Shirakawa M."/>
            <person name="Solano R."/>
            <person name="Spunde A."/>
            <person name="Suetsugu N."/>
            <person name="Sugano S."/>
            <person name="Sugiyama A."/>
            <person name="Sun R."/>
            <person name="Suzuki Y."/>
            <person name="Takenaka M."/>
            <person name="Takezawa D."/>
            <person name="Tomogane H."/>
            <person name="Tsuzuki M."/>
            <person name="Ueda T."/>
            <person name="Umeda M."/>
            <person name="Ward J.M."/>
            <person name="Watanabe Y."/>
            <person name="Yazaki K."/>
            <person name="Yokoyama R."/>
            <person name="Yoshitake Y."/>
            <person name="Yotsui I."/>
            <person name="Zachgo S."/>
            <person name="Schmutz J."/>
        </authorList>
    </citation>
    <scope>NUCLEOTIDE SEQUENCE [LARGE SCALE GENOMIC DNA]</scope>
    <source>
        <strain evidence="7">Tak-1</strain>
    </source>
</reference>
<keyword evidence="3" id="KW-0862">Zinc</keyword>
<dbReference type="EMBL" id="KZ772698">
    <property type="protein sequence ID" value="PTQ43164.1"/>
    <property type="molecule type" value="Genomic_DNA"/>
</dbReference>
<protein>
    <recommendedName>
        <fullName evidence="4">Protein yippee-like</fullName>
    </recommendedName>
</protein>
<evidence type="ECO:0000256" key="4">
    <source>
        <dbReference type="RuleBase" id="RU110713"/>
    </source>
</evidence>
<evidence type="ECO:0000256" key="3">
    <source>
        <dbReference type="ARBA" id="ARBA00022833"/>
    </source>
</evidence>
<organism evidence="6 7">
    <name type="scientific">Marchantia polymorpha</name>
    <name type="common">Common liverwort</name>
    <name type="synonym">Marchantia aquatica</name>
    <dbReference type="NCBI Taxonomy" id="3197"/>
    <lineage>
        <taxon>Eukaryota</taxon>
        <taxon>Viridiplantae</taxon>
        <taxon>Streptophyta</taxon>
        <taxon>Embryophyta</taxon>
        <taxon>Marchantiophyta</taxon>
        <taxon>Marchantiopsida</taxon>
        <taxon>Marchantiidae</taxon>
        <taxon>Marchantiales</taxon>
        <taxon>Marchantiaceae</taxon>
        <taxon>Marchantia</taxon>
    </lineage>
</organism>
<dbReference type="PANTHER" id="PTHR13848">
    <property type="entry name" value="PROTEIN YIPPEE-LIKE CG15309-RELATED"/>
    <property type="match status" value="1"/>
</dbReference>